<comment type="catalytic activity">
    <reaction evidence="6">
        <text>dopamine + (9Z)-octadecenoyl-CoA = N-(9Z-octadecanoyl)-dopamine + CoA + H(+)</text>
        <dbReference type="Rhea" id="RHEA:51380"/>
        <dbReference type="ChEBI" id="CHEBI:15378"/>
        <dbReference type="ChEBI" id="CHEBI:31883"/>
        <dbReference type="ChEBI" id="CHEBI:57287"/>
        <dbReference type="ChEBI" id="CHEBI:57387"/>
        <dbReference type="ChEBI" id="CHEBI:59905"/>
    </reaction>
    <physiologicalReaction direction="left-to-right" evidence="6">
        <dbReference type="Rhea" id="RHEA:51381"/>
    </physiologicalReaction>
</comment>
<comment type="catalytic activity">
    <reaction evidence="11">
        <text>serotonin + hexadecanoyl-CoA = N-hexadecanoyl-serotonin + CoA + H(+)</text>
        <dbReference type="Rhea" id="RHEA:51384"/>
        <dbReference type="ChEBI" id="CHEBI:15378"/>
        <dbReference type="ChEBI" id="CHEBI:57287"/>
        <dbReference type="ChEBI" id="CHEBI:57379"/>
        <dbReference type="ChEBI" id="CHEBI:134059"/>
        <dbReference type="ChEBI" id="CHEBI:350546"/>
    </reaction>
    <physiologicalReaction direction="left-to-right" evidence="11">
        <dbReference type="Rhea" id="RHEA:51385"/>
    </physiologicalReaction>
</comment>
<gene>
    <name evidence="15" type="ORF">J437_LFUL009770</name>
</gene>
<comment type="catalytic activity">
    <reaction evidence="8">
        <text>serotonin + (5Z,8Z,11Z,14Z)-eicosatetraenoyl-CoA = N-[(5Z,8Z,11Z,14Z)-eicosatetraenoyl]-serotonin + CoA + H(+)</text>
        <dbReference type="Rhea" id="RHEA:51396"/>
        <dbReference type="ChEBI" id="CHEBI:15378"/>
        <dbReference type="ChEBI" id="CHEBI:57287"/>
        <dbReference type="ChEBI" id="CHEBI:57368"/>
        <dbReference type="ChEBI" id="CHEBI:132255"/>
        <dbReference type="ChEBI" id="CHEBI:350546"/>
    </reaction>
    <physiologicalReaction direction="left-to-right" evidence="8">
        <dbReference type="Rhea" id="RHEA:51397"/>
    </physiologicalReaction>
</comment>
<dbReference type="InterPro" id="IPR016181">
    <property type="entry name" value="Acyl_CoA_acyltransferase"/>
</dbReference>
<evidence type="ECO:0000313" key="16">
    <source>
        <dbReference type="Proteomes" id="UP000792457"/>
    </source>
</evidence>
<dbReference type="AlphaFoldDB" id="A0A8K0K7M8"/>
<evidence type="ECO:0000256" key="2">
    <source>
        <dbReference type="ARBA" id="ARBA00023315"/>
    </source>
</evidence>
<comment type="similarity">
    <text evidence="4">Belongs to the acetyltransferase family. AANAT subfamily.</text>
</comment>
<evidence type="ECO:0000256" key="13">
    <source>
        <dbReference type="ARBA" id="ARBA00052491"/>
    </source>
</evidence>
<keyword evidence="1" id="KW-0808">Transferase</keyword>
<dbReference type="Proteomes" id="UP000792457">
    <property type="component" value="Unassembled WGS sequence"/>
</dbReference>
<dbReference type="Gene3D" id="3.40.630.30">
    <property type="match status" value="1"/>
</dbReference>
<feature type="domain" description="N-acetyltransferase" evidence="14">
    <location>
        <begin position="159"/>
        <end position="203"/>
    </location>
</feature>
<reference evidence="15" key="2">
    <citation type="submission" date="2017-10" db="EMBL/GenBank/DDBJ databases">
        <title>Ladona fulva Genome sequencing and assembly.</title>
        <authorList>
            <person name="Murali S."/>
            <person name="Richards S."/>
            <person name="Bandaranaike D."/>
            <person name="Bellair M."/>
            <person name="Blankenburg K."/>
            <person name="Chao H."/>
            <person name="Dinh H."/>
            <person name="Doddapaneni H."/>
            <person name="Dugan-Rocha S."/>
            <person name="Elkadiri S."/>
            <person name="Gnanaolivu R."/>
            <person name="Hernandez B."/>
            <person name="Skinner E."/>
            <person name="Javaid M."/>
            <person name="Lee S."/>
            <person name="Li M."/>
            <person name="Ming W."/>
            <person name="Munidasa M."/>
            <person name="Muniz J."/>
            <person name="Nguyen L."/>
            <person name="Hughes D."/>
            <person name="Osuji N."/>
            <person name="Pu L.-L."/>
            <person name="Puazo M."/>
            <person name="Qu C."/>
            <person name="Quiroz J."/>
            <person name="Raj R."/>
            <person name="Weissenberger G."/>
            <person name="Xin Y."/>
            <person name="Zou X."/>
            <person name="Han Y."/>
            <person name="Worley K."/>
            <person name="Muzny D."/>
            <person name="Gibbs R."/>
        </authorList>
    </citation>
    <scope>NUCLEOTIDE SEQUENCE</scope>
    <source>
        <strain evidence="15">Sampled in the wild</strain>
    </source>
</reference>
<dbReference type="Pfam" id="PF00583">
    <property type="entry name" value="Acetyltransf_1"/>
    <property type="match status" value="1"/>
</dbReference>
<evidence type="ECO:0000256" key="11">
    <source>
        <dbReference type="ARBA" id="ARBA00052178"/>
    </source>
</evidence>
<evidence type="ECO:0000256" key="1">
    <source>
        <dbReference type="ARBA" id="ARBA00022679"/>
    </source>
</evidence>
<evidence type="ECO:0000256" key="6">
    <source>
        <dbReference type="ARBA" id="ARBA00050189"/>
    </source>
</evidence>
<dbReference type="PANTHER" id="PTHR20905:SF32">
    <property type="entry name" value="ARYLALKYLAMINE N-ACETYLTRANSFERASE-LIKE 7, ISOFORM A"/>
    <property type="match status" value="1"/>
</dbReference>
<comment type="catalytic activity">
    <reaction evidence="12">
        <text>dopamine + hexadecanoyl-CoA = N-hexadecanoyl-dopamine + CoA + H(+)</text>
        <dbReference type="Rhea" id="RHEA:51376"/>
        <dbReference type="ChEBI" id="CHEBI:15378"/>
        <dbReference type="ChEBI" id="CHEBI:57287"/>
        <dbReference type="ChEBI" id="CHEBI:57379"/>
        <dbReference type="ChEBI" id="CHEBI:59905"/>
        <dbReference type="ChEBI" id="CHEBI:134058"/>
    </reaction>
    <physiologicalReaction direction="left-to-right" evidence="12">
        <dbReference type="Rhea" id="RHEA:51377"/>
    </physiologicalReaction>
</comment>
<reference evidence="15" key="1">
    <citation type="submission" date="2013-04" db="EMBL/GenBank/DDBJ databases">
        <authorList>
            <person name="Qu J."/>
            <person name="Murali S.C."/>
            <person name="Bandaranaike D."/>
            <person name="Bellair M."/>
            <person name="Blankenburg K."/>
            <person name="Chao H."/>
            <person name="Dinh H."/>
            <person name="Doddapaneni H."/>
            <person name="Downs B."/>
            <person name="Dugan-Rocha S."/>
            <person name="Elkadiri S."/>
            <person name="Gnanaolivu R.D."/>
            <person name="Hernandez B."/>
            <person name="Javaid M."/>
            <person name="Jayaseelan J.C."/>
            <person name="Lee S."/>
            <person name="Li M."/>
            <person name="Ming W."/>
            <person name="Munidasa M."/>
            <person name="Muniz J."/>
            <person name="Nguyen L."/>
            <person name="Ongeri F."/>
            <person name="Osuji N."/>
            <person name="Pu L.-L."/>
            <person name="Puazo M."/>
            <person name="Qu C."/>
            <person name="Quiroz J."/>
            <person name="Raj R."/>
            <person name="Weissenberger G."/>
            <person name="Xin Y."/>
            <person name="Zou X."/>
            <person name="Han Y."/>
            <person name="Richards S."/>
            <person name="Worley K."/>
            <person name="Muzny D."/>
            <person name="Gibbs R."/>
        </authorList>
    </citation>
    <scope>NUCLEOTIDE SEQUENCE</scope>
    <source>
        <strain evidence="15">Sampled in the wild</strain>
    </source>
</reference>
<evidence type="ECO:0000259" key="14">
    <source>
        <dbReference type="Pfam" id="PF00583"/>
    </source>
</evidence>
<dbReference type="EC" id="2.3.1.87" evidence="5"/>
<dbReference type="CDD" id="cd04301">
    <property type="entry name" value="NAT_SF"/>
    <property type="match status" value="1"/>
</dbReference>
<evidence type="ECO:0000313" key="15">
    <source>
        <dbReference type="EMBL" id="KAG8229906.1"/>
    </source>
</evidence>
<evidence type="ECO:0000256" key="7">
    <source>
        <dbReference type="ARBA" id="ARBA00050849"/>
    </source>
</evidence>
<proteinExistence type="inferred from homology"/>
<dbReference type="SUPFAM" id="SSF55729">
    <property type="entry name" value="Acyl-CoA N-acyltransferases (Nat)"/>
    <property type="match status" value="1"/>
</dbReference>
<keyword evidence="16" id="KW-1185">Reference proteome</keyword>
<dbReference type="EMBL" id="KZ308451">
    <property type="protein sequence ID" value="KAG8229906.1"/>
    <property type="molecule type" value="Genomic_DNA"/>
</dbReference>
<evidence type="ECO:0000256" key="8">
    <source>
        <dbReference type="ARBA" id="ARBA00051284"/>
    </source>
</evidence>
<evidence type="ECO:0000256" key="10">
    <source>
        <dbReference type="ARBA" id="ARBA00051823"/>
    </source>
</evidence>
<evidence type="ECO:0000256" key="9">
    <source>
        <dbReference type="ARBA" id="ARBA00051711"/>
    </source>
</evidence>
<protein>
    <recommendedName>
        <fullName evidence="5">aralkylamine N-acetyltransferase</fullName>
        <ecNumber evidence="5">2.3.1.87</ecNumber>
    </recommendedName>
</protein>
<comment type="caution">
    <text evidence="15">The sequence shown here is derived from an EMBL/GenBank/DDBJ whole genome shotgun (WGS) entry which is preliminary data.</text>
</comment>
<comment type="catalytic activity">
    <reaction evidence="9">
        <text>dopamine + acetyl-CoA = N-acetyldopamine + CoA + H(+)</text>
        <dbReference type="Rhea" id="RHEA:51388"/>
        <dbReference type="ChEBI" id="CHEBI:15378"/>
        <dbReference type="ChEBI" id="CHEBI:57287"/>
        <dbReference type="ChEBI" id="CHEBI:57288"/>
        <dbReference type="ChEBI" id="CHEBI:59905"/>
        <dbReference type="ChEBI" id="CHEBI:125678"/>
    </reaction>
    <physiologicalReaction direction="left-to-right" evidence="9">
        <dbReference type="Rhea" id="RHEA:51389"/>
    </physiologicalReaction>
</comment>
<keyword evidence="2" id="KW-0012">Acyltransferase</keyword>
<organism evidence="15 16">
    <name type="scientific">Ladona fulva</name>
    <name type="common">Scarce chaser dragonfly</name>
    <name type="synonym">Libellula fulva</name>
    <dbReference type="NCBI Taxonomy" id="123851"/>
    <lineage>
        <taxon>Eukaryota</taxon>
        <taxon>Metazoa</taxon>
        <taxon>Ecdysozoa</taxon>
        <taxon>Arthropoda</taxon>
        <taxon>Hexapoda</taxon>
        <taxon>Insecta</taxon>
        <taxon>Pterygota</taxon>
        <taxon>Palaeoptera</taxon>
        <taxon>Odonata</taxon>
        <taxon>Epiprocta</taxon>
        <taxon>Anisoptera</taxon>
        <taxon>Libelluloidea</taxon>
        <taxon>Libellulidae</taxon>
        <taxon>Ladona</taxon>
    </lineage>
</organism>
<evidence type="ECO:0000256" key="3">
    <source>
        <dbReference type="ARBA" id="ARBA00037926"/>
    </source>
</evidence>
<dbReference type="InterPro" id="IPR000182">
    <property type="entry name" value="GNAT_dom"/>
</dbReference>
<dbReference type="OrthoDB" id="2115692at2759"/>
<dbReference type="PANTHER" id="PTHR20905">
    <property type="entry name" value="N-ACETYLTRANSFERASE-RELATED"/>
    <property type="match status" value="1"/>
</dbReference>
<evidence type="ECO:0000256" key="12">
    <source>
        <dbReference type="ARBA" id="ARBA00052335"/>
    </source>
</evidence>
<dbReference type="GO" id="GO:0004059">
    <property type="term" value="F:aralkylamine N-acetyltransferase activity"/>
    <property type="evidence" value="ECO:0007669"/>
    <property type="project" value="UniProtKB-EC"/>
</dbReference>
<evidence type="ECO:0000256" key="5">
    <source>
        <dbReference type="ARBA" id="ARBA00039114"/>
    </source>
</evidence>
<sequence>MRRQMNLISRASLLPRISWHAGLVAKRAMGSEKDPITFDCIPEDRFCEVIEHLRKNFFCDEPLNSAVGLCPVPGAPHAELEKMSLSTMKQGLSVMALMGESPGRVVGVALNGVTRPGDLEVAERQLALSPDPKFRSIFSLLNEANRKLSLYERYNVDSIFELRIVSVDSSTRGRGLAQQLLKKSEEVARNNGYHLLKADTTGKYSQRMAAQGGLETVYTVMYDSYKDSEGKVIFNTSPPHDSLKIMVKKL</sequence>
<dbReference type="FunFam" id="3.40.630.30:FF:000046">
    <property type="entry name" value="Dopamine N-acetyltransferase"/>
    <property type="match status" value="1"/>
</dbReference>
<accession>A0A8K0K7M8</accession>
<name>A0A8K0K7M8_LADFU</name>
<evidence type="ECO:0000256" key="4">
    <source>
        <dbReference type="ARBA" id="ARBA00038182"/>
    </source>
</evidence>
<comment type="pathway">
    <text evidence="3">Aromatic compound metabolism; melatonin biosynthesis; melatonin from serotonin: step 1/2.</text>
</comment>
<comment type="catalytic activity">
    <reaction evidence="13">
        <text>serotonin + acetyl-CoA = N-acetylserotonin + CoA + H(+)</text>
        <dbReference type="Rhea" id="RHEA:25217"/>
        <dbReference type="ChEBI" id="CHEBI:15378"/>
        <dbReference type="ChEBI" id="CHEBI:17697"/>
        <dbReference type="ChEBI" id="CHEBI:57287"/>
        <dbReference type="ChEBI" id="CHEBI:57288"/>
        <dbReference type="ChEBI" id="CHEBI:350546"/>
        <dbReference type="EC" id="2.3.1.87"/>
    </reaction>
    <physiologicalReaction direction="left-to-right" evidence="13">
        <dbReference type="Rhea" id="RHEA:25218"/>
    </physiologicalReaction>
</comment>
<comment type="catalytic activity">
    <reaction evidence="10">
        <text>serotonin + (9Z)-octadecenoyl-CoA = N-(9Z-octadecenoyl)-serotonin + CoA + H(+)</text>
        <dbReference type="Rhea" id="RHEA:51392"/>
        <dbReference type="ChEBI" id="CHEBI:15378"/>
        <dbReference type="ChEBI" id="CHEBI:57287"/>
        <dbReference type="ChEBI" id="CHEBI:57387"/>
        <dbReference type="ChEBI" id="CHEBI:134064"/>
        <dbReference type="ChEBI" id="CHEBI:350546"/>
    </reaction>
    <physiologicalReaction direction="left-to-right" evidence="10">
        <dbReference type="Rhea" id="RHEA:51393"/>
    </physiologicalReaction>
</comment>
<comment type="catalytic activity">
    <reaction evidence="7">
        <text>serotonin + octadecanoyl-CoA = N-octadecanoyl-serotonin + CoA + H(+)</text>
        <dbReference type="Rhea" id="RHEA:51400"/>
        <dbReference type="ChEBI" id="CHEBI:15378"/>
        <dbReference type="ChEBI" id="CHEBI:57287"/>
        <dbReference type="ChEBI" id="CHEBI:57394"/>
        <dbReference type="ChEBI" id="CHEBI:134065"/>
        <dbReference type="ChEBI" id="CHEBI:350546"/>
    </reaction>
    <physiologicalReaction direction="left-to-right" evidence="7">
        <dbReference type="Rhea" id="RHEA:51401"/>
    </physiologicalReaction>
</comment>